<comment type="caution">
    <text evidence="1">The sequence shown here is derived from an EMBL/GenBank/DDBJ whole genome shotgun (WGS) entry which is preliminary data.</text>
</comment>
<sequence length="55" mass="6044">MELTAQELQQLSFFLTKCTLTGDQSLAHAQLVIKINQALQSIAEQQQAAQRQASA</sequence>
<evidence type="ECO:0000313" key="1">
    <source>
        <dbReference type="EMBL" id="KKK84361.1"/>
    </source>
</evidence>
<gene>
    <name evidence="1" type="ORF">LCGC14_2784110</name>
</gene>
<proteinExistence type="predicted"/>
<name>A0A0F9BIZ9_9ZZZZ</name>
<accession>A0A0F9BIZ9</accession>
<dbReference type="AlphaFoldDB" id="A0A0F9BIZ9"/>
<organism evidence="1">
    <name type="scientific">marine sediment metagenome</name>
    <dbReference type="NCBI Taxonomy" id="412755"/>
    <lineage>
        <taxon>unclassified sequences</taxon>
        <taxon>metagenomes</taxon>
        <taxon>ecological metagenomes</taxon>
    </lineage>
</organism>
<protein>
    <submittedName>
        <fullName evidence="1">Uncharacterized protein</fullName>
    </submittedName>
</protein>
<dbReference type="EMBL" id="LAZR01051812">
    <property type="protein sequence ID" value="KKK84361.1"/>
    <property type="molecule type" value="Genomic_DNA"/>
</dbReference>
<reference evidence="1" key="1">
    <citation type="journal article" date="2015" name="Nature">
        <title>Complex archaea that bridge the gap between prokaryotes and eukaryotes.</title>
        <authorList>
            <person name="Spang A."/>
            <person name="Saw J.H."/>
            <person name="Jorgensen S.L."/>
            <person name="Zaremba-Niedzwiedzka K."/>
            <person name="Martijn J."/>
            <person name="Lind A.E."/>
            <person name="van Eijk R."/>
            <person name="Schleper C."/>
            <person name="Guy L."/>
            <person name="Ettema T.J."/>
        </authorList>
    </citation>
    <scope>NUCLEOTIDE SEQUENCE</scope>
</reference>